<evidence type="ECO:0000256" key="1">
    <source>
        <dbReference type="SAM" id="SignalP"/>
    </source>
</evidence>
<dbReference type="InterPro" id="IPR027396">
    <property type="entry name" value="DsrEFH-like"/>
</dbReference>
<evidence type="ECO:0008006" key="4">
    <source>
        <dbReference type="Google" id="ProtNLM"/>
    </source>
</evidence>
<dbReference type="SUPFAM" id="SSF75169">
    <property type="entry name" value="DsrEFH-like"/>
    <property type="match status" value="1"/>
</dbReference>
<sequence>MNQRVVRLLSASLAVFSFIFTPLLHAAENTKSTNPIKVVYHIDDTTRASALLKNVQNNLEAVPGTKITVVAHGKGIDFMLNNAQDANGNPYNVMMETLAQQGVEFKICNNTLKSRHLTAADVAYPVTIVPAGIAEIARLQAQEGYVYVKP</sequence>
<dbReference type="PANTHER" id="PTHR37691">
    <property type="entry name" value="BLR3518 PROTEIN"/>
    <property type="match status" value="1"/>
</dbReference>
<name>A0A809RTZ6_9PROT</name>
<accession>A0A809RTZ6</accession>
<keyword evidence="1" id="KW-0732">Signal</keyword>
<keyword evidence="3" id="KW-1185">Reference proteome</keyword>
<dbReference type="EMBL" id="AP021881">
    <property type="protein sequence ID" value="BBP02381.1"/>
    <property type="molecule type" value="Genomic_DNA"/>
</dbReference>
<feature type="signal peptide" evidence="1">
    <location>
        <begin position="1"/>
        <end position="26"/>
    </location>
</feature>
<dbReference type="AlphaFoldDB" id="A0A809RTZ6"/>
<evidence type="ECO:0000313" key="3">
    <source>
        <dbReference type="Proteomes" id="UP000463939"/>
    </source>
</evidence>
<dbReference type="KEGG" id="sniv:SFSGTM_30890"/>
<organism evidence="2 3">
    <name type="scientific">Sulfuriferula nivalis</name>
    <dbReference type="NCBI Taxonomy" id="2675298"/>
    <lineage>
        <taxon>Bacteria</taxon>
        <taxon>Pseudomonadati</taxon>
        <taxon>Pseudomonadota</taxon>
        <taxon>Betaproteobacteria</taxon>
        <taxon>Nitrosomonadales</taxon>
        <taxon>Sulfuricellaceae</taxon>
        <taxon>Sulfuriferula</taxon>
    </lineage>
</organism>
<reference evidence="3" key="1">
    <citation type="submission" date="2019-11" db="EMBL/GenBank/DDBJ databases">
        <title>Isolation and characterization of a novel species in the genus Sulfuriferula.</title>
        <authorList>
            <person name="Mochizuki J."/>
            <person name="Kojima H."/>
            <person name="Fukui M."/>
        </authorList>
    </citation>
    <scope>NUCLEOTIDE SEQUENCE [LARGE SCALE GENOMIC DNA]</scope>
    <source>
        <strain evidence="3">SGTM</strain>
    </source>
</reference>
<dbReference type="Gene3D" id="3.40.1260.10">
    <property type="entry name" value="DsrEFH-like"/>
    <property type="match status" value="1"/>
</dbReference>
<dbReference type="Proteomes" id="UP000463939">
    <property type="component" value="Chromosome"/>
</dbReference>
<feature type="chain" id="PRO_5032481388" description="DsrE family protein" evidence="1">
    <location>
        <begin position="27"/>
        <end position="150"/>
    </location>
</feature>
<dbReference type="RefSeq" id="WP_162086021.1">
    <property type="nucleotide sequence ID" value="NZ_AP021881.1"/>
</dbReference>
<protein>
    <recommendedName>
        <fullName evidence="4">DsrE family protein</fullName>
    </recommendedName>
</protein>
<evidence type="ECO:0000313" key="2">
    <source>
        <dbReference type="EMBL" id="BBP02381.1"/>
    </source>
</evidence>
<dbReference type="PANTHER" id="PTHR37691:SF1">
    <property type="entry name" value="BLR3518 PROTEIN"/>
    <property type="match status" value="1"/>
</dbReference>
<dbReference type="InterPro" id="IPR003787">
    <property type="entry name" value="Sulphur_relay_DsrE/F-like"/>
</dbReference>
<proteinExistence type="predicted"/>
<dbReference type="Pfam" id="PF02635">
    <property type="entry name" value="DsrE"/>
    <property type="match status" value="1"/>
</dbReference>
<gene>
    <name evidence="2" type="ORF">SFSGTM_30890</name>
</gene>